<name>A0A919YLD0_9BACL</name>
<organism evidence="2 3">
    <name type="scientific">Paenibacillus azoreducens</name>
    <dbReference type="NCBI Taxonomy" id="116718"/>
    <lineage>
        <taxon>Bacteria</taxon>
        <taxon>Bacillati</taxon>
        <taxon>Bacillota</taxon>
        <taxon>Bacilli</taxon>
        <taxon>Bacillales</taxon>
        <taxon>Paenibacillaceae</taxon>
        <taxon>Paenibacillus</taxon>
    </lineage>
</organism>
<keyword evidence="3" id="KW-1185">Reference proteome</keyword>
<keyword evidence="1" id="KW-0812">Transmembrane</keyword>
<reference evidence="2 3" key="1">
    <citation type="submission" date="2021-03" db="EMBL/GenBank/DDBJ databases">
        <title>Antimicrobial resistance genes in bacteria isolated from Japanese honey, and their potential for conferring macrolide and lincosamide resistance in the American foulbrood pathogen Paenibacillus larvae.</title>
        <authorList>
            <person name="Okamoto M."/>
            <person name="Kumagai M."/>
            <person name="Kanamori H."/>
            <person name="Takamatsu D."/>
        </authorList>
    </citation>
    <scope>NUCLEOTIDE SEQUENCE [LARGE SCALE GENOMIC DNA]</scope>
    <source>
        <strain evidence="2 3">J34TS1</strain>
    </source>
</reference>
<feature type="transmembrane region" description="Helical" evidence="1">
    <location>
        <begin position="20"/>
        <end position="39"/>
    </location>
</feature>
<evidence type="ECO:0000313" key="3">
    <source>
        <dbReference type="Proteomes" id="UP000682811"/>
    </source>
</evidence>
<feature type="transmembrane region" description="Helical" evidence="1">
    <location>
        <begin position="105"/>
        <end position="129"/>
    </location>
</feature>
<gene>
    <name evidence="2" type="primary">bcrB</name>
    <name evidence="2" type="ORF">J34TS1_62480</name>
</gene>
<dbReference type="Proteomes" id="UP000682811">
    <property type="component" value="Unassembled WGS sequence"/>
</dbReference>
<keyword evidence="1" id="KW-0472">Membrane</keyword>
<dbReference type="AlphaFoldDB" id="A0A919YLD0"/>
<evidence type="ECO:0000313" key="2">
    <source>
        <dbReference type="EMBL" id="GIO51483.1"/>
    </source>
</evidence>
<feature type="transmembrane region" description="Helical" evidence="1">
    <location>
        <begin position="59"/>
        <end position="78"/>
    </location>
</feature>
<protein>
    <submittedName>
        <fullName evidence="2">Bacitracin ABC transporter permease</fullName>
    </submittedName>
</protein>
<feature type="transmembrane region" description="Helical" evidence="1">
    <location>
        <begin position="217"/>
        <end position="238"/>
    </location>
</feature>
<proteinExistence type="predicted"/>
<dbReference type="EMBL" id="BORT01000054">
    <property type="protein sequence ID" value="GIO51483.1"/>
    <property type="molecule type" value="Genomic_DNA"/>
</dbReference>
<accession>A0A919YLD0</accession>
<feature type="transmembrane region" description="Helical" evidence="1">
    <location>
        <begin position="135"/>
        <end position="158"/>
    </location>
</feature>
<sequence>MINLLYTELLKLKRAKMFMVSLIGAAAAPFMIFIGYLGYKAKNPDKSVMFSEVWSQTNLYTILLIGTLLYGVITTYLFNREYTEDTLKNLLTIPVPKSSLIVSKLVLLFFWIMILTFTSWSLILILGLFAQYEGLSAGVIVLSLKKFFVGGSLLFLLSTPTMFVAFLFKNFVPTIIFTAVITMGNVALANHDDKAIFPWSAAHVIAENGFVPAYPPFYSYVSIIATSIIGLLATMAYFKKTDIH</sequence>
<comment type="caution">
    <text evidence="2">The sequence shown here is derived from an EMBL/GenBank/DDBJ whole genome shotgun (WGS) entry which is preliminary data.</text>
</comment>
<dbReference type="Pfam" id="PF12730">
    <property type="entry name" value="ABC2_membrane_4"/>
    <property type="match status" value="1"/>
</dbReference>
<evidence type="ECO:0000256" key="1">
    <source>
        <dbReference type="SAM" id="Phobius"/>
    </source>
</evidence>
<feature type="transmembrane region" description="Helical" evidence="1">
    <location>
        <begin position="170"/>
        <end position="189"/>
    </location>
</feature>
<dbReference type="RefSeq" id="WP_212981461.1">
    <property type="nucleotide sequence ID" value="NZ_AP025343.1"/>
</dbReference>
<keyword evidence="1" id="KW-1133">Transmembrane helix</keyword>